<reference evidence="2 3" key="1">
    <citation type="submission" date="2017-04" db="EMBL/GenBank/DDBJ databases">
        <title>Comparative genome analysis of Subtercola boreus.</title>
        <authorList>
            <person name="Cho Y.-J."/>
            <person name="Cho A."/>
            <person name="Kim O.-S."/>
            <person name="Lee J.-I."/>
        </authorList>
    </citation>
    <scope>NUCLEOTIDE SEQUENCE [LARGE SCALE GENOMIC DNA]</scope>
    <source>
        <strain evidence="2 3">P28004</strain>
    </source>
</reference>
<organism evidence="2 3">
    <name type="scientific">Subtercola boreus</name>
    <dbReference type="NCBI Taxonomy" id="120213"/>
    <lineage>
        <taxon>Bacteria</taxon>
        <taxon>Bacillati</taxon>
        <taxon>Actinomycetota</taxon>
        <taxon>Actinomycetes</taxon>
        <taxon>Micrococcales</taxon>
        <taxon>Microbacteriaceae</taxon>
        <taxon>Subtercola</taxon>
    </lineage>
</organism>
<sequence length="111" mass="11639">MQASGDWSITVVPDSPSAPLAPTGDGDSLFLSDGKAGELSATTDGSGNFAIIEETGKAFDYGLLVDAIGAYSGTVPPFFWSVGHHRDGEPFVGPHCTVTRRDRPSEDRLPS</sequence>
<dbReference type="Proteomes" id="UP000257080">
    <property type="component" value="Unassembled WGS sequence"/>
</dbReference>
<dbReference type="RefSeq" id="WP_116417674.1">
    <property type="nucleotide sequence ID" value="NZ_NBXC01000008.1"/>
</dbReference>
<feature type="region of interest" description="Disordered" evidence="1">
    <location>
        <begin position="91"/>
        <end position="111"/>
    </location>
</feature>
<protein>
    <submittedName>
        <fullName evidence="2">Uncharacterized protein</fullName>
    </submittedName>
</protein>
<dbReference type="EMBL" id="NBXE01000008">
    <property type="protein sequence ID" value="RFA28884.1"/>
    <property type="molecule type" value="Genomic_DNA"/>
</dbReference>
<gene>
    <name evidence="2" type="ORF">B7R25_04030</name>
</gene>
<name>A0A3E0WG12_9MICO</name>
<feature type="compositionally biased region" description="Basic and acidic residues" evidence="1">
    <location>
        <begin position="99"/>
        <end position="111"/>
    </location>
</feature>
<proteinExistence type="predicted"/>
<dbReference type="AlphaFoldDB" id="A0A3E0WG12"/>
<evidence type="ECO:0000256" key="1">
    <source>
        <dbReference type="SAM" id="MobiDB-lite"/>
    </source>
</evidence>
<evidence type="ECO:0000313" key="3">
    <source>
        <dbReference type="Proteomes" id="UP000257080"/>
    </source>
</evidence>
<accession>A0A3E0WG12</accession>
<feature type="region of interest" description="Disordered" evidence="1">
    <location>
        <begin position="1"/>
        <end position="31"/>
    </location>
</feature>
<evidence type="ECO:0000313" key="2">
    <source>
        <dbReference type="EMBL" id="RFA28884.1"/>
    </source>
</evidence>
<comment type="caution">
    <text evidence="2">The sequence shown here is derived from an EMBL/GenBank/DDBJ whole genome shotgun (WGS) entry which is preliminary data.</text>
</comment>